<dbReference type="PANTHER" id="PTHR35866:SF1">
    <property type="entry name" value="YKGJ FAMILY CYSTEINE CLUSTER PROTEIN"/>
    <property type="match status" value="1"/>
</dbReference>
<sequence>MQIEASLHCIQFFAMIGQSCIISDESTLKWSRSEMSPNMPSEDANITFLSGLRDTFRFHCKACGQCCGQYRIVLSPYDIIHLRKATGRTTHDLIDRGTVQIVHESFKRIFGFAPIADLFDSLGLSQSDTLPVALLGFRSEDAGKSICEFLSPRRHAKRLCTIYENRPTMCRLHPLGCTTVAGRRLWFFQKPLCKPDQGCTQTVEQWICTSHLRPFLRANSSYLKWLLDLMAESEHFNRISATRWRMLERILFDFDSLEAGVQRSGAVMAGSASSNMTRAPSMRVLDRLFYSWLSEVRSSIR</sequence>
<organism evidence="1 2">
    <name type="scientific">Candidatus Abyssobacteria bacterium SURF_17</name>
    <dbReference type="NCBI Taxonomy" id="2093361"/>
    <lineage>
        <taxon>Bacteria</taxon>
        <taxon>Pseudomonadati</taxon>
        <taxon>Candidatus Hydrogenedentota</taxon>
        <taxon>Candidatus Abyssobacteria</taxon>
    </lineage>
</organism>
<dbReference type="Pfam" id="PF03692">
    <property type="entry name" value="CxxCxxCC"/>
    <property type="match status" value="1"/>
</dbReference>
<proteinExistence type="predicted"/>
<protein>
    <submittedName>
        <fullName evidence="1">YkgJ family cysteine cluster protein</fullName>
    </submittedName>
</protein>
<evidence type="ECO:0000313" key="1">
    <source>
        <dbReference type="EMBL" id="RJP64105.1"/>
    </source>
</evidence>
<dbReference type="PANTHER" id="PTHR35866">
    <property type="entry name" value="PUTATIVE-RELATED"/>
    <property type="match status" value="1"/>
</dbReference>
<accession>A0A419EN45</accession>
<gene>
    <name evidence="1" type="ORF">C4532_20000</name>
</gene>
<reference evidence="1 2" key="1">
    <citation type="journal article" date="2017" name="ISME J.">
        <title>Energy and carbon metabolisms in a deep terrestrial subsurface fluid microbial community.</title>
        <authorList>
            <person name="Momper L."/>
            <person name="Jungbluth S.P."/>
            <person name="Lee M.D."/>
            <person name="Amend J.P."/>
        </authorList>
    </citation>
    <scope>NUCLEOTIDE SEQUENCE [LARGE SCALE GENOMIC DNA]</scope>
    <source>
        <strain evidence="1">SURF_17</strain>
    </source>
</reference>
<name>A0A419EN45_9BACT</name>
<evidence type="ECO:0000313" key="2">
    <source>
        <dbReference type="Proteomes" id="UP000285961"/>
    </source>
</evidence>
<comment type="caution">
    <text evidence="1">The sequence shown here is derived from an EMBL/GenBank/DDBJ whole genome shotgun (WGS) entry which is preliminary data.</text>
</comment>
<dbReference type="EMBL" id="QZKI01000143">
    <property type="protein sequence ID" value="RJP64105.1"/>
    <property type="molecule type" value="Genomic_DNA"/>
</dbReference>
<dbReference type="AlphaFoldDB" id="A0A419EN45"/>
<dbReference type="Proteomes" id="UP000285961">
    <property type="component" value="Unassembled WGS sequence"/>
</dbReference>
<dbReference type="InterPro" id="IPR005358">
    <property type="entry name" value="Puta_zinc/iron-chelating_dom"/>
</dbReference>